<dbReference type="EMBL" id="SSHH01000003">
    <property type="protein sequence ID" value="TIX49577.1"/>
    <property type="molecule type" value="Genomic_DNA"/>
</dbReference>
<feature type="domain" description="SnoaL-like" evidence="2">
    <location>
        <begin position="33"/>
        <end position="162"/>
    </location>
</feature>
<name>A0A4T3F0X9_9SPHN</name>
<protein>
    <submittedName>
        <fullName evidence="3">Nuclear transport factor 2 family protein</fullName>
    </submittedName>
</protein>
<accession>A0A4T3F0X9</accession>
<feature type="chain" id="PRO_5020917985" evidence="1">
    <location>
        <begin position="18"/>
        <end position="190"/>
    </location>
</feature>
<dbReference type="Gene3D" id="3.10.450.50">
    <property type="match status" value="1"/>
</dbReference>
<evidence type="ECO:0000259" key="2">
    <source>
        <dbReference type="Pfam" id="PF13577"/>
    </source>
</evidence>
<organism evidence="3 4">
    <name type="scientific">Alteraurantiacibacter aquimixticola</name>
    <dbReference type="NCBI Taxonomy" id="2489173"/>
    <lineage>
        <taxon>Bacteria</taxon>
        <taxon>Pseudomonadati</taxon>
        <taxon>Pseudomonadota</taxon>
        <taxon>Alphaproteobacteria</taxon>
        <taxon>Sphingomonadales</taxon>
        <taxon>Erythrobacteraceae</taxon>
        <taxon>Alteraurantiacibacter</taxon>
    </lineage>
</organism>
<feature type="signal peptide" evidence="1">
    <location>
        <begin position="1"/>
        <end position="17"/>
    </location>
</feature>
<dbReference type="Proteomes" id="UP000309389">
    <property type="component" value="Unassembled WGS sequence"/>
</dbReference>
<dbReference type="InterPro" id="IPR037401">
    <property type="entry name" value="SnoaL-like"/>
</dbReference>
<dbReference type="OrthoDB" id="7425929at2"/>
<dbReference type="InterPro" id="IPR032710">
    <property type="entry name" value="NTF2-like_dom_sf"/>
</dbReference>
<reference evidence="3 4" key="1">
    <citation type="submission" date="2019-04" db="EMBL/GenBank/DDBJ databases">
        <title>Altererythrobacter aquimixticola sp. nov., isolated from sediment of junction between the ocean and a freshwater spring.</title>
        <authorList>
            <person name="Yoon J.-H."/>
        </authorList>
    </citation>
    <scope>NUCLEOTIDE SEQUENCE [LARGE SCALE GENOMIC DNA]</scope>
    <source>
        <strain evidence="3 4">SSKS-13</strain>
    </source>
</reference>
<dbReference type="AlphaFoldDB" id="A0A4T3F0X9"/>
<dbReference type="SUPFAM" id="SSF54427">
    <property type="entry name" value="NTF2-like"/>
    <property type="match status" value="1"/>
</dbReference>
<dbReference type="Pfam" id="PF13577">
    <property type="entry name" value="SnoaL_4"/>
    <property type="match status" value="1"/>
</dbReference>
<keyword evidence="4" id="KW-1185">Reference proteome</keyword>
<evidence type="ECO:0000313" key="4">
    <source>
        <dbReference type="Proteomes" id="UP000309389"/>
    </source>
</evidence>
<dbReference type="RefSeq" id="WP_136694054.1">
    <property type="nucleotide sequence ID" value="NZ_SSHH01000003.1"/>
</dbReference>
<evidence type="ECO:0000313" key="3">
    <source>
        <dbReference type="EMBL" id="TIX49577.1"/>
    </source>
</evidence>
<keyword evidence="1" id="KW-0732">Signal</keyword>
<gene>
    <name evidence="3" type="ORF">E5222_12105</name>
</gene>
<comment type="caution">
    <text evidence="3">The sequence shown here is derived from an EMBL/GenBank/DDBJ whole genome shotgun (WGS) entry which is preliminary data.</text>
</comment>
<dbReference type="PROSITE" id="PS51257">
    <property type="entry name" value="PROKAR_LIPOPROTEIN"/>
    <property type="match status" value="1"/>
</dbReference>
<sequence length="190" mass="20581">MKAITISAAALAAVTLAACGSVEVSNEVDPAMQEVMDRVAIEDMVTEYYAHLGGGDASAFDEYFTEDAIFDVNGIVANGRAEIEEIYAGIGEDATSASNGGGQFHMILSNPVIEVDGDAATASFIWTGIRNADISAPPVFVEQGREYDKLVKVDGQWKFQHRVVIAESGLPENQYEDWTPRLDFSFDDME</sequence>
<proteinExistence type="predicted"/>
<evidence type="ECO:0000256" key="1">
    <source>
        <dbReference type="SAM" id="SignalP"/>
    </source>
</evidence>
<dbReference type="CDD" id="cd00531">
    <property type="entry name" value="NTF2_like"/>
    <property type="match status" value="1"/>
</dbReference>